<evidence type="ECO:0000256" key="8">
    <source>
        <dbReference type="ARBA" id="ARBA00047899"/>
    </source>
</evidence>
<dbReference type="GO" id="GO:0007346">
    <property type="term" value="P:regulation of mitotic cell cycle"/>
    <property type="evidence" value="ECO:0007669"/>
    <property type="project" value="TreeGrafter"/>
</dbReference>
<keyword evidence="3" id="KW-0723">Serine/threonine-protein kinase</keyword>
<evidence type="ECO:0000259" key="11">
    <source>
        <dbReference type="PROSITE" id="PS50011"/>
    </source>
</evidence>
<reference evidence="12" key="2">
    <citation type="submission" date="2025-08" db="UniProtKB">
        <authorList>
            <consortium name="Ensembl"/>
        </authorList>
    </citation>
    <scope>IDENTIFICATION</scope>
</reference>
<accession>A0AAQ4NQB5</accession>
<dbReference type="PANTHER" id="PTHR22984:SF11">
    <property type="entry name" value="AURORA KINASE-RELATED"/>
    <property type="match status" value="1"/>
</dbReference>
<evidence type="ECO:0000256" key="10">
    <source>
        <dbReference type="SAM" id="MobiDB-lite"/>
    </source>
</evidence>
<sequence length="464" mass="52417">MTRAMKKLRDQKEREQNKRRRAALDYPDDDSASTSADPESCNTSVEVVGKRGDKRKVAAADGGRNSKRRRTDTEDREHQERNRHDDNTSSSSEEIQSLVDNDSASNPAEPESCNTSVEVVGKRGDKRKVAAAEEGRNSKRRRTDAEDREHQERNGQDDNTSSSSEEIQSLVDSDSASNPAEPESCNTSVEVVGKRGDKRKVAAAEEGRIRRKEQTRKNQQKKNKEAFETKYEELDFISGGGCGSVYAGFRRADDLPVAIKHILNEMILITHDDEEGNVISIEVAIMQKLAESEGPSAHVTLLDWYQLEKELVLVMERPMPAEDFHDYLRELGGCIKEDEAKIILRQLVDAALDLESKNIFHRDIKLENILIETSSDVPRVRIIDFGLSCFDERKETYPDFCGTLLTPEFYCETGFKAGPTTVYQIGAVLYNALHKKEFFDTIKFASRAQFLPRRISKRTSSRCA</sequence>
<feature type="compositionally biased region" description="Basic residues" evidence="10">
    <location>
        <begin position="209"/>
        <end position="221"/>
    </location>
</feature>
<dbReference type="Gene3D" id="3.30.200.20">
    <property type="entry name" value="Phosphorylase Kinase, domain 1"/>
    <property type="match status" value="1"/>
</dbReference>
<dbReference type="Pfam" id="PF00069">
    <property type="entry name" value="Pkinase"/>
    <property type="match status" value="1"/>
</dbReference>
<dbReference type="PROSITE" id="PS50011">
    <property type="entry name" value="PROTEIN_KINASE_DOM"/>
    <property type="match status" value="1"/>
</dbReference>
<dbReference type="PANTHER" id="PTHR22984">
    <property type="entry name" value="SERINE/THREONINE-PROTEIN KINASE PIM"/>
    <property type="match status" value="1"/>
</dbReference>
<evidence type="ECO:0000256" key="3">
    <source>
        <dbReference type="ARBA" id="ARBA00022527"/>
    </source>
</evidence>
<dbReference type="GO" id="GO:0043066">
    <property type="term" value="P:negative regulation of apoptotic process"/>
    <property type="evidence" value="ECO:0007669"/>
    <property type="project" value="TreeGrafter"/>
</dbReference>
<comment type="similarity">
    <text evidence="1">Belongs to the protein kinase superfamily. CAMK Ser/Thr protein kinase family. PIM subfamily.</text>
</comment>
<protein>
    <recommendedName>
        <fullName evidence="2">non-specific serine/threonine protein kinase</fullName>
        <ecNumber evidence="2">2.7.11.1</ecNumber>
    </recommendedName>
</protein>
<feature type="region of interest" description="Disordered" evidence="10">
    <location>
        <begin position="1"/>
        <end position="225"/>
    </location>
</feature>
<evidence type="ECO:0000256" key="1">
    <source>
        <dbReference type="ARBA" id="ARBA00005505"/>
    </source>
</evidence>
<dbReference type="GO" id="GO:0005737">
    <property type="term" value="C:cytoplasm"/>
    <property type="evidence" value="ECO:0007669"/>
    <property type="project" value="TreeGrafter"/>
</dbReference>
<feature type="domain" description="Protein kinase" evidence="11">
    <location>
        <begin position="231"/>
        <end position="464"/>
    </location>
</feature>
<feature type="compositionally biased region" description="Basic and acidic residues" evidence="10">
    <location>
        <begin position="7"/>
        <end position="16"/>
    </location>
</feature>
<dbReference type="SUPFAM" id="SSF56112">
    <property type="entry name" value="Protein kinase-like (PK-like)"/>
    <property type="match status" value="1"/>
</dbReference>
<dbReference type="InterPro" id="IPR011009">
    <property type="entry name" value="Kinase-like_dom_sf"/>
</dbReference>
<comment type="catalytic activity">
    <reaction evidence="9">
        <text>L-seryl-[protein] + ATP = O-phospho-L-seryl-[protein] + ADP + H(+)</text>
        <dbReference type="Rhea" id="RHEA:17989"/>
        <dbReference type="Rhea" id="RHEA-COMP:9863"/>
        <dbReference type="Rhea" id="RHEA-COMP:11604"/>
        <dbReference type="ChEBI" id="CHEBI:15378"/>
        <dbReference type="ChEBI" id="CHEBI:29999"/>
        <dbReference type="ChEBI" id="CHEBI:30616"/>
        <dbReference type="ChEBI" id="CHEBI:83421"/>
        <dbReference type="ChEBI" id="CHEBI:456216"/>
        <dbReference type="EC" id="2.7.11.1"/>
    </reaction>
</comment>
<evidence type="ECO:0000313" key="13">
    <source>
        <dbReference type="Proteomes" id="UP000007635"/>
    </source>
</evidence>
<keyword evidence="6" id="KW-0418">Kinase</keyword>
<keyword evidence="5" id="KW-0547">Nucleotide-binding</keyword>
<comment type="catalytic activity">
    <reaction evidence="8">
        <text>L-threonyl-[protein] + ATP = O-phospho-L-threonyl-[protein] + ADP + H(+)</text>
        <dbReference type="Rhea" id="RHEA:46608"/>
        <dbReference type="Rhea" id="RHEA-COMP:11060"/>
        <dbReference type="Rhea" id="RHEA-COMP:11605"/>
        <dbReference type="ChEBI" id="CHEBI:15378"/>
        <dbReference type="ChEBI" id="CHEBI:30013"/>
        <dbReference type="ChEBI" id="CHEBI:30616"/>
        <dbReference type="ChEBI" id="CHEBI:61977"/>
        <dbReference type="ChEBI" id="CHEBI:456216"/>
        <dbReference type="EC" id="2.7.11.1"/>
    </reaction>
</comment>
<evidence type="ECO:0000313" key="12">
    <source>
        <dbReference type="Ensembl" id="ENSGACP00000028513.1"/>
    </source>
</evidence>
<evidence type="ECO:0000256" key="6">
    <source>
        <dbReference type="ARBA" id="ARBA00022777"/>
    </source>
</evidence>
<feature type="compositionally biased region" description="Basic and acidic residues" evidence="10">
    <location>
        <begin position="192"/>
        <end position="208"/>
    </location>
</feature>
<evidence type="ECO:0000256" key="4">
    <source>
        <dbReference type="ARBA" id="ARBA00022679"/>
    </source>
</evidence>
<reference evidence="12" key="3">
    <citation type="submission" date="2025-09" db="UniProtKB">
        <authorList>
            <consortium name="Ensembl"/>
        </authorList>
    </citation>
    <scope>IDENTIFICATION</scope>
</reference>
<dbReference type="FunFam" id="3.30.200.20:FF:000475">
    <property type="entry name" value="Serine/threonine-protein kinase"/>
    <property type="match status" value="1"/>
</dbReference>
<evidence type="ECO:0000256" key="5">
    <source>
        <dbReference type="ARBA" id="ARBA00022741"/>
    </source>
</evidence>
<dbReference type="InterPro" id="IPR051138">
    <property type="entry name" value="PIM_Ser/Thr_kinase"/>
</dbReference>
<name>A0AAQ4NQB5_GASAC</name>
<reference evidence="12 13" key="1">
    <citation type="journal article" date="2021" name="G3 (Bethesda)">
        <title>Improved contiguity of the threespine stickleback genome using long-read sequencing.</title>
        <authorList>
            <person name="Nath S."/>
            <person name="Shaw D.E."/>
            <person name="White M.A."/>
        </authorList>
    </citation>
    <scope>NUCLEOTIDE SEQUENCE [LARGE SCALE GENOMIC DNA]</scope>
    <source>
        <strain evidence="12 13">Lake Benthic</strain>
    </source>
</reference>
<dbReference type="GO" id="GO:0005524">
    <property type="term" value="F:ATP binding"/>
    <property type="evidence" value="ECO:0007669"/>
    <property type="project" value="UniProtKB-KW"/>
</dbReference>
<dbReference type="AlphaFoldDB" id="A0AAQ4NQB5"/>
<dbReference type="Proteomes" id="UP000007635">
    <property type="component" value="Chromosome VII"/>
</dbReference>
<feature type="compositionally biased region" description="Polar residues" evidence="10">
    <location>
        <begin position="88"/>
        <end position="117"/>
    </location>
</feature>
<dbReference type="Ensembl" id="ENSGACT00000046664.1">
    <property type="protein sequence ID" value="ENSGACP00000028513.1"/>
    <property type="gene ID" value="ENSGACG00000033294.1"/>
</dbReference>
<dbReference type="EC" id="2.7.11.1" evidence="2"/>
<feature type="compositionally biased region" description="Basic and acidic residues" evidence="10">
    <location>
        <begin position="120"/>
        <end position="156"/>
    </location>
</feature>
<proteinExistence type="inferred from homology"/>
<feature type="compositionally biased region" description="Basic and acidic residues" evidence="10">
    <location>
        <begin position="48"/>
        <end position="58"/>
    </location>
</feature>
<dbReference type="GeneTree" id="ENSGT00950000182996"/>
<dbReference type="GO" id="GO:0004674">
    <property type="term" value="F:protein serine/threonine kinase activity"/>
    <property type="evidence" value="ECO:0007669"/>
    <property type="project" value="UniProtKB-KW"/>
</dbReference>
<organism evidence="12 13">
    <name type="scientific">Gasterosteus aculeatus aculeatus</name>
    <name type="common">three-spined stickleback</name>
    <dbReference type="NCBI Taxonomy" id="481459"/>
    <lineage>
        <taxon>Eukaryota</taxon>
        <taxon>Metazoa</taxon>
        <taxon>Chordata</taxon>
        <taxon>Craniata</taxon>
        <taxon>Vertebrata</taxon>
        <taxon>Euteleostomi</taxon>
        <taxon>Actinopterygii</taxon>
        <taxon>Neopterygii</taxon>
        <taxon>Teleostei</taxon>
        <taxon>Neoteleostei</taxon>
        <taxon>Acanthomorphata</taxon>
        <taxon>Eupercaria</taxon>
        <taxon>Perciformes</taxon>
        <taxon>Cottioidei</taxon>
        <taxon>Gasterosteales</taxon>
        <taxon>Gasterosteidae</taxon>
        <taxon>Gasterosteus</taxon>
    </lineage>
</organism>
<keyword evidence="4" id="KW-0808">Transferase</keyword>
<dbReference type="InterPro" id="IPR000719">
    <property type="entry name" value="Prot_kinase_dom"/>
</dbReference>
<evidence type="ECO:0000256" key="2">
    <source>
        <dbReference type="ARBA" id="ARBA00012513"/>
    </source>
</evidence>
<keyword evidence="7" id="KW-0067">ATP-binding</keyword>
<dbReference type="PROSITE" id="PS00108">
    <property type="entry name" value="PROTEIN_KINASE_ST"/>
    <property type="match status" value="1"/>
</dbReference>
<keyword evidence="13" id="KW-1185">Reference proteome</keyword>
<dbReference type="SMART" id="SM00220">
    <property type="entry name" value="S_TKc"/>
    <property type="match status" value="1"/>
</dbReference>
<feature type="compositionally biased region" description="Basic and acidic residues" evidence="10">
    <location>
        <begin position="71"/>
        <end position="87"/>
    </location>
</feature>
<evidence type="ECO:0000256" key="9">
    <source>
        <dbReference type="ARBA" id="ARBA00048679"/>
    </source>
</evidence>
<feature type="compositionally biased region" description="Polar residues" evidence="10">
    <location>
        <begin position="157"/>
        <end position="189"/>
    </location>
</feature>
<dbReference type="Gene3D" id="1.10.510.10">
    <property type="entry name" value="Transferase(Phosphotransferase) domain 1"/>
    <property type="match status" value="1"/>
</dbReference>
<evidence type="ECO:0000256" key="7">
    <source>
        <dbReference type="ARBA" id="ARBA00022840"/>
    </source>
</evidence>
<dbReference type="InterPro" id="IPR008271">
    <property type="entry name" value="Ser/Thr_kinase_AS"/>
</dbReference>